<keyword evidence="1" id="KW-0732">Signal</keyword>
<proteinExistence type="predicted"/>
<evidence type="ECO:0000313" key="4">
    <source>
        <dbReference type="Proteomes" id="UP000248917"/>
    </source>
</evidence>
<dbReference type="Pfam" id="PF13568">
    <property type="entry name" value="OMP_b-brl_2"/>
    <property type="match status" value="1"/>
</dbReference>
<evidence type="ECO:0000256" key="1">
    <source>
        <dbReference type="SAM" id="SignalP"/>
    </source>
</evidence>
<accession>A0A326RZW1</accession>
<feature type="chain" id="PRO_5016396397" evidence="1">
    <location>
        <begin position="24"/>
        <end position="198"/>
    </location>
</feature>
<comment type="caution">
    <text evidence="3">The sequence shown here is derived from an EMBL/GenBank/DDBJ whole genome shotgun (WGS) entry which is preliminary data.</text>
</comment>
<gene>
    <name evidence="3" type="ORF">CLV31_101204</name>
</gene>
<feature type="domain" description="Outer membrane protein beta-barrel" evidence="2">
    <location>
        <begin position="22"/>
        <end position="166"/>
    </location>
</feature>
<name>A0A326RZW1_9BACT</name>
<feature type="signal peptide" evidence="1">
    <location>
        <begin position="1"/>
        <end position="23"/>
    </location>
</feature>
<evidence type="ECO:0000313" key="3">
    <source>
        <dbReference type="EMBL" id="PZV87331.1"/>
    </source>
</evidence>
<dbReference type="EMBL" id="QKTX01000001">
    <property type="protein sequence ID" value="PZV87331.1"/>
    <property type="molecule type" value="Genomic_DNA"/>
</dbReference>
<protein>
    <submittedName>
        <fullName evidence="3">Outer membrane protein with beta-barrel domain</fullName>
    </submittedName>
</protein>
<dbReference type="Proteomes" id="UP000248917">
    <property type="component" value="Unassembled WGS sequence"/>
</dbReference>
<evidence type="ECO:0000259" key="2">
    <source>
        <dbReference type="Pfam" id="PF13568"/>
    </source>
</evidence>
<reference evidence="3 4" key="1">
    <citation type="submission" date="2018-06" db="EMBL/GenBank/DDBJ databases">
        <title>Genomic Encyclopedia of Archaeal and Bacterial Type Strains, Phase II (KMG-II): from individual species to whole genera.</title>
        <authorList>
            <person name="Goeker M."/>
        </authorList>
    </citation>
    <scope>NUCLEOTIDE SEQUENCE [LARGE SCALE GENOMIC DNA]</scope>
    <source>
        <strain evidence="3 4">T4</strain>
    </source>
</reference>
<dbReference type="InterPro" id="IPR025665">
    <property type="entry name" value="Beta-barrel_OMP_2"/>
</dbReference>
<organism evidence="3 4">
    <name type="scientific">Algoriphagus aquaeductus</name>
    <dbReference type="NCBI Taxonomy" id="475299"/>
    <lineage>
        <taxon>Bacteria</taxon>
        <taxon>Pseudomonadati</taxon>
        <taxon>Bacteroidota</taxon>
        <taxon>Cytophagia</taxon>
        <taxon>Cytophagales</taxon>
        <taxon>Cyclobacteriaceae</taxon>
        <taxon>Algoriphagus</taxon>
    </lineage>
</organism>
<dbReference type="AlphaFoldDB" id="A0A326RZW1"/>
<sequence length="198" mass="22713">MPNFKKIALMLLLSACVLPFVQAQQGSGFGFKGGLNYNTSGKYFRDAGEIFSRPGENMGYHVGVFYQLNSYDIALRPELIFTQNQFETDLGRVQYQKIDLPVLVKIRFFRVIGFSIGPSFHYTLDEKFSRPDLFEQADPFGLGFQMGLGVNFGPVGLDLRFERELNERKYTFENVLGKEDYKRQQLILGMSFKIPTKK</sequence>
<keyword evidence="4" id="KW-1185">Reference proteome</keyword>